<accession>A0A544QT15</accession>
<dbReference type="EC" id="3.1.3.-" evidence="3"/>
<dbReference type="InterPro" id="IPR036412">
    <property type="entry name" value="HAD-like_sf"/>
</dbReference>
<dbReference type="EMBL" id="SGJB01000022">
    <property type="protein sequence ID" value="TQQ83178.1"/>
    <property type="molecule type" value="Genomic_DNA"/>
</dbReference>
<reference evidence="5 6" key="1">
    <citation type="submission" date="2019-02" db="EMBL/GenBank/DDBJ databases">
        <title>Peptostreptococcaceae bacterium ZHW00191 nov., a new bacterium isolated from the human gut.</title>
        <authorList>
            <person name="Zhou H.-W."/>
            <person name="Chen X.-J."/>
        </authorList>
    </citation>
    <scope>NUCLEOTIDE SEQUENCE [LARGE SCALE GENOMIC DNA]</scope>
    <source>
        <strain evidence="5 6">ZHW00191</strain>
    </source>
</reference>
<proteinExistence type="inferred from homology"/>
<name>A0A544QT15_9FIRM</name>
<gene>
    <name evidence="5" type="ORF">EXD82_09790</name>
</gene>
<evidence type="ECO:0000256" key="2">
    <source>
        <dbReference type="ARBA" id="ARBA00022801"/>
    </source>
</evidence>
<dbReference type="InterPro" id="IPR009206">
    <property type="entry name" value="Nucleotidase_putative"/>
</dbReference>
<evidence type="ECO:0000256" key="1">
    <source>
        <dbReference type="ARBA" id="ARBA00009589"/>
    </source>
</evidence>
<dbReference type="InterPro" id="IPR052419">
    <property type="entry name" value="5_3-deoxyribonucleotidase-like"/>
</dbReference>
<dbReference type="Proteomes" id="UP000317863">
    <property type="component" value="Unassembled WGS sequence"/>
</dbReference>
<dbReference type="OrthoDB" id="2471595at2"/>
<evidence type="ECO:0000313" key="5">
    <source>
        <dbReference type="EMBL" id="TQQ83178.1"/>
    </source>
</evidence>
<dbReference type="InterPro" id="IPR023214">
    <property type="entry name" value="HAD_sf"/>
</dbReference>
<keyword evidence="6" id="KW-1185">Reference proteome</keyword>
<dbReference type="PANTHER" id="PTHR35134">
    <property type="entry name" value="NUCLEOTIDASE YQFW-RELATED"/>
    <property type="match status" value="1"/>
</dbReference>
<evidence type="ECO:0000256" key="4">
    <source>
        <dbReference type="PIRSR" id="PIRSR610708-1"/>
    </source>
</evidence>
<dbReference type="GO" id="GO:0009264">
    <property type="term" value="P:deoxyribonucleotide catabolic process"/>
    <property type="evidence" value="ECO:0007669"/>
    <property type="project" value="InterPro"/>
</dbReference>
<dbReference type="GO" id="GO:0008253">
    <property type="term" value="F:5'-nucleotidase activity"/>
    <property type="evidence" value="ECO:0007669"/>
    <property type="project" value="InterPro"/>
</dbReference>
<dbReference type="Pfam" id="PF06941">
    <property type="entry name" value="NT5C"/>
    <property type="match status" value="1"/>
</dbReference>
<protein>
    <recommendedName>
        <fullName evidence="3">Nucleotidase</fullName>
        <ecNumber evidence="3">3.1.3.-</ecNumber>
    </recommendedName>
</protein>
<dbReference type="Gene3D" id="3.40.50.1000">
    <property type="entry name" value="HAD superfamily/HAD-like"/>
    <property type="match status" value="1"/>
</dbReference>
<comment type="caution">
    <text evidence="5">The sequence shown here is derived from an EMBL/GenBank/DDBJ whole genome shotgun (WGS) entry which is preliminary data.</text>
</comment>
<evidence type="ECO:0000256" key="3">
    <source>
        <dbReference type="PIRNR" id="PIRNR021362"/>
    </source>
</evidence>
<sequence>MKKFTICVDIDGTVTDPYGFIPYLNEIFNRNLTKEEYTTLDWEKLYGIREDDFYINFDKNYSYTYEKAKAVSGARDTLKEFSDVAEICFVTARQPYLYDLTKNWLDKNGFSGYDIYTLGNMKKSKKAVELGCDIFVEDDPDNVKDLAENGIKVIIMDTNYNRNVEGKNIKRAADWDEAKSIIDGFVKGGGITW</sequence>
<keyword evidence="2 3" id="KW-0378">Hydrolase</keyword>
<evidence type="ECO:0000313" key="6">
    <source>
        <dbReference type="Proteomes" id="UP000317863"/>
    </source>
</evidence>
<feature type="active site" description="Nucleophile" evidence="4">
    <location>
        <position position="9"/>
    </location>
</feature>
<dbReference type="RefSeq" id="WP_142536734.1">
    <property type="nucleotide sequence ID" value="NZ_SGJB01000022.1"/>
</dbReference>
<feature type="active site" description="Proton donor" evidence="4">
    <location>
        <position position="11"/>
    </location>
</feature>
<comment type="similarity">
    <text evidence="1 3">Belongs to the 5'(3')-deoxyribonucleotidase family.</text>
</comment>
<dbReference type="SUPFAM" id="SSF56784">
    <property type="entry name" value="HAD-like"/>
    <property type="match status" value="1"/>
</dbReference>
<dbReference type="PANTHER" id="PTHR35134:SF2">
    <property type="entry name" value="NUCLEOTIDASE YQFW-RELATED"/>
    <property type="match status" value="1"/>
</dbReference>
<dbReference type="InterPro" id="IPR010708">
    <property type="entry name" value="5'(3')-deoxyribonucleotidase"/>
</dbReference>
<dbReference type="AlphaFoldDB" id="A0A544QT15"/>
<dbReference type="PIRSF" id="PIRSF021362">
    <property type="entry name" value="UCP021362_HAD"/>
    <property type="match status" value="1"/>
</dbReference>
<organism evidence="5 6">
    <name type="scientific">Peptacetobacter hominis</name>
    <dbReference type="NCBI Taxonomy" id="2743610"/>
    <lineage>
        <taxon>Bacteria</taxon>
        <taxon>Bacillati</taxon>
        <taxon>Bacillota</taxon>
        <taxon>Clostridia</taxon>
        <taxon>Peptostreptococcales</taxon>
        <taxon>Peptostreptococcaceae</taxon>
        <taxon>Peptacetobacter</taxon>
    </lineage>
</organism>